<feature type="transmembrane region" description="Helical" evidence="1">
    <location>
        <begin position="86"/>
        <end position="111"/>
    </location>
</feature>
<feature type="transmembrane region" description="Helical" evidence="1">
    <location>
        <begin position="21"/>
        <end position="48"/>
    </location>
</feature>
<keyword evidence="1" id="KW-1133">Transmembrane helix</keyword>
<dbReference type="eggNOG" id="COG4720">
    <property type="taxonomic scope" value="Bacteria"/>
</dbReference>
<dbReference type="HOGENOM" id="CLU_069956_1_1_9"/>
<dbReference type="Gene3D" id="1.10.1760.20">
    <property type="match status" value="1"/>
</dbReference>
<keyword evidence="1" id="KW-0812">Transmembrane</keyword>
<dbReference type="InterPro" id="IPR024529">
    <property type="entry name" value="ECF_trnsprt_substrate-spec"/>
</dbReference>
<dbReference type="STRING" id="698758.AXY_22170"/>
<evidence type="ECO:0000313" key="2">
    <source>
        <dbReference type="EMBL" id="BAM48349.1"/>
    </source>
</evidence>
<dbReference type="AlphaFoldDB" id="K0J0L9"/>
<gene>
    <name evidence="2" type="ordered locus">AXY_22170</name>
</gene>
<name>K0J0L9_AMPXN</name>
<feature type="transmembrane region" description="Helical" evidence="1">
    <location>
        <begin position="117"/>
        <end position="141"/>
    </location>
</feature>
<dbReference type="Pfam" id="PF12822">
    <property type="entry name" value="ECF_trnsprt"/>
    <property type="match status" value="1"/>
</dbReference>
<accession>K0J0L9</accession>
<dbReference type="Proteomes" id="UP000006294">
    <property type="component" value="Chromosome"/>
</dbReference>
<proteinExistence type="predicted"/>
<reference evidence="2 3" key="1">
    <citation type="submission" date="2011-01" db="EMBL/GenBank/DDBJ databases">
        <title>Whole genome sequence of Amphibacillus xylinus NBRC 15112.</title>
        <authorList>
            <person name="Nakazawa H."/>
            <person name="Katano Y."/>
            <person name="Nakamura S."/>
            <person name="Sasagawa M."/>
            <person name="Fukada J."/>
            <person name="Arai T."/>
            <person name="Sasakura N."/>
            <person name="Mochizuki D."/>
            <person name="Hosoyama A."/>
            <person name="Harada K."/>
            <person name="Horikawa H."/>
            <person name="Kato Y."/>
            <person name="Harada T."/>
            <person name="Sasaki K."/>
            <person name="Sekiguchi M."/>
            <person name="Hodoyama M."/>
            <person name="Nishiko R."/>
            <person name="Narita H."/>
            <person name="Hanamaki A."/>
            <person name="Hata C."/>
            <person name="Konno Y."/>
            <person name="Niimura Y."/>
            <person name="Yamazaki S."/>
            <person name="Fujita N."/>
        </authorList>
    </citation>
    <scope>NUCLEOTIDE SEQUENCE [LARGE SCALE GENOMIC DNA]</scope>
    <source>
        <strain evidence="3">ATCC 51415 / DSM 6626 / JCM 7361 / LMG 17667 / NBRC 15112 / Ep01</strain>
    </source>
</reference>
<feature type="transmembrane region" description="Helical" evidence="1">
    <location>
        <begin position="60"/>
        <end position="79"/>
    </location>
</feature>
<keyword evidence="3" id="KW-1185">Reference proteome</keyword>
<dbReference type="EMBL" id="AP012050">
    <property type="protein sequence ID" value="BAM48349.1"/>
    <property type="molecule type" value="Genomic_DNA"/>
</dbReference>
<dbReference type="KEGG" id="axl:AXY_22170"/>
<evidence type="ECO:0000256" key="1">
    <source>
        <dbReference type="SAM" id="Phobius"/>
    </source>
</evidence>
<dbReference type="GO" id="GO:0022857">
    <property type="term" value="F:transmembrane transporter activity"/>
    <property type="evidence" value="ECO:0007669"/>
    <property type="project" value="InterPro"/>
</dbReference>
<sequence length="153" mass="17151">MLISIAVIGRVYMNFIPNVQPLTTIIIITAVLMGRTNGMILAAISIIVSNMYLGVGTWTFSQIVSFSLIALIAGSFYRLKDKKHFIYLLAVISGLAGYFHGFIMSIFNYIIFGNFWAYYFAGLPFDTYHAVGNIVITLILYQPIRSTFKIAKI</sequence>
<protein>
    <submittedName>
        <fullName evidence="2">Uncharacterized protein</fullName>
    </submittedName>
</protein>
<organism evidence="2 3">
    <name type="scientific">Amphibacillus xylanus (strain ATCC 51415 / DSM 6626 / JCM 7361 / LMG 17667 / NBRC 15112 / Ep01)</name>
    <dbReference type="NCBI Taxonomy" id="698758"/>
    <lineage>
        <taxon>Bacteria</taxon>
        <taxon>Bacillati</taxon>
        <taxon>Bacillota</taxon>
        <taxon>Bacilli</taxon>
        <taxon>Bacillales</taxon>
        <taxon>Bacillaceae</taxon>
        <taxon>Amphibacillus</taxon>
    </lineage>
</organism>
<keyword evidence="1" id="KW-0472">Membrane</keyword>
<evidence type="ECO:0000313" key="3">
    <source>
        <dbReference type="Proteomes" id="UP000006294"/>
    </source>
</evidence>